<dbReference type="SMART" id="SM00228">
    <property type="entry name" value="PDZ"/>
    <property type="match status" value="1"/>
</dbReference>
<dbReference type="Proteomes" id="UP000265020">
    <property type="component" value="Unassembled WGS sequence"/>
</dbReference>
<feature type="region of interest" description="Disordered" evidence="3">
    <location>
        <begin position="778"/>
        <end position="832"/>
    </location>
</feature>
<feature type="compositionally biased region" description="Polar residues" evidence="3">
    <location>
        <begin position="447"/>
        <end position="460"/>
    </location>
</feature>
<dbReference type="OMA" id="PSIEMKP"/>
<name>A0A3Q2FHS8_CYPVA</name>
<dbReference type="PANTHER" id="PTHR23348">
    <property type="entry name" value="PERIAXIN/AHNAK"/>
    <property type="match status" value="1"/>
</dbReference>
<keyword evidence="2" id="KW-0539">Nucleus</keyword>
<evidence type="ECO:0000256" key="3">
    <source>
        <dbReference type="SAM" id="MobiDB-lite"/>
    </source>
</evidence>
<comment type="subcellular location">
    <subcellularLocation>
        <location evidence="1">Nucleus</location>
    </subcellularLocation>
</comment>
<feature type="region of interest" description="Disordered" evidence="3">
    <location>
        <begin position="1100"/>
        <end position="1126"/>
    </location>
</feature>
<dbReference type="GeneTree" id="ENSGT00940000165073"/>
<feature type="region of interest" description="Disordered" evidence="3">
    <location>
        <begin position="351"/>
        <end position="400"/>
    </location>
</feature>
<dbReference type="GO" id="GO:0005634">
    <property type="term" value="C:nucleus"/>
    <property type="evidence" value="ECO:0007669"/>
    <property type="project" value="UniProtKB-SubCell"/>
</dbReference>
<evidence type="ECO:0000256" key="1">
    <source>
        <dbReference type="ARBA" id="ARBA00004123"/>
    </source>
</evidence>
<keyword evidence="6" id="KW-1185">Reference proteome</keyword>
<reference evidence="5" key="1">
    <citation type="submission" date="2025-08" db="UniProtKB">
        <authorList>
            <consortium name="Ensembl"/>
        </authorList>
    </citation>
    <scope>IDENTIFICATION</scope>
</reference>
<feature type="domain" description="PDZ" evidence="4">
    <location>
        <begin position="22"/>
        <end position="91"/>
    </location>
</feature>
<feature type="region of interest" description="Disordered" evidence="3">
    <location>
        <begin position="607"/>
        <end position="626"/>
    </location>
</feature>
<dbReference type="GO" id="GO:0043484">
    <property type="term" value="P:regulation of RNA splicing"/>
    <property type="evidence" value="ECO:0007669"/>
    <property type="project" value="TreeGrafter"/>
</dbReference>
<reference evidence="5" key="2">
    <citation type="submission" date="2025-09" db="UniProtKB">
        <authorList>
            <consortium name="Ensembl"/>
        </authorList>
    </citation>
    <scope>IDENTIFICATION</scope>
</reference>
<dbReference type="STRING" id="28743.ENSCVAP00000003575"/>
<evidence type="ECO:0000313" key="6">
    <source>
        <dbReference type="Proteomes" id="UP000265020"/>
    </source>
</evidence>
<organism evidence="5 6">
    <name type="scientific">Cyprinodon variegatus</name>
    <name type="common">Sheepshead minnow</name>
    <dbReference type="NCBI Taxonomy" id="28743"/>
    <lineage>
        <taxon>Eukaryota</taxon>
        <taxon>Metazoa</taxon>
        <taxon>Chordata</taxon>
        <taxon>Craniata</taxon>
        <taxon>Vertebrata</taxon>
        <taxon>Euteleostomi</taxon>
        <taxon>Actinopterygii</taxon>
        <taxon>Neopterygii</taxon>
        <taxon>Teleostei</taxon>
        <taxon>Neoteleostei</taxon>
        <taxon>Acanthomorphata</taxon>
        <taxon>Ovalentaria</taxon>
        <taxon>Atherinomorphae</taxon>
        <taxon>Cyprinodontiformes</taxon>
        <taxon>Cyprinodontidae</taxon>
        <taxon>Cyprinodon</taxon>
    </lineage>
</organism>
<dbReference type="InterPro" id="IPR052082">
    <property type="entry name" value="Myelin_sheath_structural"/>
</dbReference>
<feature type="compositionally biased region" description="Polar residues" evidence="3">
    <location>
        <begin position="1190"/>
        <end position="1199"/>
    </location>
</feature>
<feature type="region of interest" description="Disordered" evidence="3">
    <location>
        <begin position="1022"/>
        <end position="1088"/>
    </location>
</feature>
<dbReference type="Gene3D" id="2.30.42.10">
    <property type="match status" value="1"/>
</dbReference>
<proteinExistence type="predicted"/>
<sequence>MCSCCEREARLENAKEDIPEGGIIVNAAKGGCAEGLVYSGGGKEGIFIKTIVPESPASKSLEVKEGDQILSATVYFDNMSYEDAIQILEHAQAYKMKLCIKRQPDITESESTIESDAIPVKLQVHEVEGSGSSTKQTFSSPEIKISTKDVKGLSKCKMSPSEMPRFAAATPNLNSDISDTQSPTNGVTINSNIPETAVGPSVDVKTKVSETEGRGSKFKIPKFGISLPKLKGHEVDATVSKKAVSVDVTLPKGQAEAKLLDAEHAESGIIIEEPGTDAKGPSAELKTIETENEGKGRTFKLPSLGFSVSQTKGADTDITLSTSEVDVALAETEAKLPEGKLNQSIEVEAKAQEIKGSRRDKEGSPSRFKMPTFKLPKFGASSQSSNEEVLPLDKDIKTGDNITSGEILEAGGEGPDVDIEAPSADLKTKDVENEGKGKTFKLPSLGFSVSQTKGPDTEISLSTTEVDVTLPDVKMDAKLPEEKINKSFEMEAKVPEINVTREEKTGSPSKKGEADSEVLAGSGEGPSIDIKAPSGEVKISGAKGEISGGKFKLPSLGFSVSETKGPDTELSLSTKDVDVTVPEVKVEAELPKGKMIKPTEVEAKAAELKDAKMETEGSPSRFKMPTFRLPKFGTSYQISTEKGPPLDKNVKTGEGDTANSGEIFAASTEEASIDIKESSAELKTTETEKEERGRKFKLPSLGFSVSQTKGADTEISLSSTDVEVTVPEVKMEAKLPAEKFDKISEIEAKVPEYKGTKKETEASPSKVKMPNIKLPTLGLSFQSSTEEAPPLDKKITKGEGDSKMSGEIFAASGEGPSIDIKAPSANLKPTGVKSEISGGKFKLPSLGFSVSQTKGADTEISLSPTDVGATEPRVKVEAELPEEVEVKDLELKSKKTDGSPSRFKMPTFKLPKFGTTYQSSTEKGPLLDKDVKMEGSDTLTSGEIFASSTKKPEEPSINVKEPLGDFRTIQTENEGRKFKLPSLGFSLSQTKEADTEISLSTTDVDVTVPEVQMETQLTEEELNKTIEFEAKAPEIKGTRGEKDGSPSRFKMPTFKWLKFGASSQRGGDNSTTMEICAPGEEGPSIDIEEPSADLKRIETENEGKGRTFKLPSLGFSVSQTKGPDTEISLSTIDADVKNQDLSMEAKLPEKKMNTSIEMEAKHPEIVVTRREKEGSPSKFKMPTLKLPRFGSSSQGSNEEVPSLDRDVRKGEDDSKTSGEILEADGKGPNTDIEAPSAVLKSSEAENQIGGGKFKLPSLGFSATQTKSIDTEMTLSTTDVDVTLPVPDLKIEAKLLDEKLSKSSKVEAKAPEFKGTKRETEGSPSRFKMPTFKLPRFGLSSHNGGETTGKEEVTALNIEGQNTEIRDPSMKSKTEESESEGKGKKFKLPSLGFSVTQAKVPDMDFRLIYIATAVAVQS</sequence>
<protein>
    <recommendedName>
        <fullName evidence="4">PDZ domain-containing protein</fullName>
    </recommendedName>
</protein>
<evidence type="ECO:0000259" key="4">
    <source>
        <dbReference type="PROSITE" id="PS50106"/>
    </source>
</evidence>
<evidence type="ECO:0000256" key="2">
    <source>
        <dbReference type="ARBA" id="ARBA00023242"/>
    </source>
</evidence>
<feature type="region of interest" description="Disordered" evidence="3">
    <location>
        <begin position="1300"/>
        <end position="1386"/>
    </location>
</feature>
<feature type="compositionally biased region" description="Polar residues" evidence="3">
    <location>
        <begin position="1061"/>
        <end position="1073"/>
    </location>
</feature>
<dbReference type="InterPro" id="IPR036034">
    <property type="entry name" value="PDZ_sf"/>
</dbReference>
<dbReference type="InterPro" id="IPR001478">
    <property type="entry name" value="PDZ"/>
</dbReference>
<feature type="compositionally biased region" description="Polar residues" evidence="3">
    <location>
        <begin position="1115"/>
        <end position="1126"/>
    </location>
</feature>
<feature type="compositionally biased region" description="Basic and acidic residues" evidence="3">
    <location>
        <begin position="675"/>
        <end position="693"/>
    </location>
</feature>
<dbReference type="GO" id="GO:0005737">
    <property type="term" value="C:cytoplasm"/>
    <property type="evidence" value="ECO:0007669"/>
    <property type="project" value="TreeGrafter"/>
</dbReference>
<feature type="compositionally biased region" description="Basic and acidic residues" evidence="3">
    <location>
        <begin position="1202"/>
        <end position="1216"/>
    </location>
</feature>
<feature type="region of interest" description="Disordered" evidence="3">
    <location>
        <begin position="1144"/>
        <end position="1234"/>
    </location>
</feature>
<dbReference type="PANTHER" id="PTHR23348:SF42">
    <property type="entry name" value="PERIAXIN"/>
    <property type="match status" value="1"/>
</dbReference>
<feature type="compositionally biased region" description="Basic and acidic residues" evidence="3">
    <location>
        <begin position="495"/>
        <end position="514"/>
    </location>
</feature>
<feature type="compositionally biased region" description="Basic and acidic residues" evidence="3">
    <location>
        <begin position="1363"/>
        <end position="1382"/>
    </location>
</feature>
<feature type="compositionally biased region" description="Basic and acidic residues" evidence="3">
    <location>
        <begin position="644"/>
        <end position="654"/>
    </location>
</feature>
<feature type="compositionally biased region" description="Basic and acidic residues" evidence="3">
    <location>
        <begin position="1146"/>
        <end position="1175"/>
    </location>
</feature>
<feature type="region of interest" description="Disordered" evidence="3">
    <location>
        <begin position="635"/>
        <end position="663"/>
    </location>
</feature>
<feature type="region of interest" description="Disordered" evidence="3">
    <location>
        <begin position="675"/>
        <end position="695"/>
    </location>
</feature>
<feature type="region of interest" description="Disordered" evidence="3">
    <location>
        <begin position="495"/>
        <end position="536"/>
    </location>
</feature>
<feature type="compositionally biased region" description="Basic and acidic residues" evidence="3">
    <location>
        <begin position="351"/>
        <end position="364"/>
    </location>
</feature>
<evidence type="ECO:0000313" key="5">
    <source>
        <dbReference type="Ensembl" id="ENSCVAP00000003575.1"/>
    </source>
</evidence>
<dbReference type="SUPFAM" id="SSF50156">
    <property type="entry name" value="PDZ domain-like"/>
    <property type="match status" value="1"/>
</dbReference>
<feature type="compositionally biased region" description="Basic and acidic residues" evidence="3">
    <location>
        <begin position="1300"/>
        <end position="1320"/>
    </location>
</feature>
<feature type="region of interest" description="Disordered" evidence="3">
    <location>
        <begin position="426"/>
        <end position="460"/>
    </location>
</feature>
<feature type="compositionally biased region" description="Basic and acidic residues" evidence="3">
    <location>
        <begin position="790"/>
        <end position="804"/>
    </location>
</feature>
<accession>A0A3Q2FHS8</accession>
<feature type="compositionally biased region" description="Basic and acidic residues" evidence="3">
    <location>
        <begin position="426"/>
        <end position="437"/>
    </location>
</feature>
<feature type="compositionally biased region" description="Basic and acidic residues" evidence="3">
    <location>
        <begin position="1022"/>
        <end position="1045"/>
    </location>
</feature>
<dbReference type="Ensembl" id="ENSCVAT00000009803.1">
    <property type="protein sequence ID" value="ENSCVAP00000003575.1"/>
    <property type="gene ID" value="ENSCVAG00000004787.1"/>
</dbReference>
<dbReference type="PROSITE" id="PS50106">
    <property type="entry name" value="PDZ"/>
    <property type="match status" value="1"/>
</dbReference>